<dbReference type="InterPro" id="IPR036638">
    <property type="entry name" value="HLH_DNA-bd_sf"/>
</dbReference>
<dbReference type="PROSITE" id="PS50888">
    <property type="entry name" value="BHLH"/>
    <property type="match status" value="1"/>
</dbReference>
<dbReference type="Gene3D" id="4.10.280.10">
    <property type="entry name" value="Helix-loop-helix DNA-binding domain"/>
    <property type="match status" value="1"/>
</dbReference>
<proteinExistence type="predicted"/>
<feature type="region of interest" description="Disordered" evidence="1">
    <location>
        <begin position="170"/>
        <end position="195"/>
    </location>
</feature>
<feature type="compositionally biased region" description="Low complexity" evidence="1">
    <location>
        <begin position="427"/>
        <end position="441"/>
    </location>
</feature>
<dbReference type="SMART" id="SM00353">
    <property type="entry name" value="HLH"/>
    <property type="match status" value="1"/>
</dbReference>
<feature type="compositionally biased region" description="Basic residues" evidence="1">
    <location>
        <begin position="493"/>
        <end position="504"/>
    </location>
</feature>
<dbReference type="Proteomes" id="UP000694888">
    <property type="component" value="Unplaced"/>
</dbReference>
<dbReference type="SUPFAM" id="SSF47459">
    <property type="entry name" value="HLH, helix-loop-helix DNA-binding domain"/>
    <property type="match status" value="1"/>
</dbReference>
<evidence type="ECO:0000259" key="2">
    <source>
        <dbReference type="PROSITE" id="PS50888"/>
    </source>
</evidence>
<feature type="domain" description="BHLH" evidence="2">
    <location>
        <begin position="567"/>
        <end position="619"/>
    </location>
</feature>
<keyword evidence="3" id="KW-1185">Reference proteome</keyword>
<organism evidence="3 4">
    <name type="scientific">Aplysia californica</name>
    <name type="common">California sea hare</name>
    <dbReference type="NCBI Taxonomy" id="6500"/>
    <lineage>
        <taxon>Eukaryota</taxon>
        <taxon>Metazoa</taxon>
        <taxon>Spiralia</taxon>
        <taxon>Lophotrochozoa</taxon>
        <taxon>Mollusca</taxon>
        <taxon>Gastropoda</taxon>
        <taxon>Heterobranchia</taxon>
        <taxon>Euthyneura</taxon>
        <taxon>Tectipleura</taxon>
        <taxon>Aplysiida</taxon>
        <taxon>Aplysioidea</taxon>
        <taxon>Aplysiidae</taxon>
        <taxon>Aplysia</taxon>
    </lineage>
</organism>
<dbReference type="PANTHER" id="PTHR45851">
    <property type="entry name" value="MYC PROTO-ONCOGENE"/>
    <property type="match status" value="1"/>
</dbReference>
<feature type="region of interest" description="Disordered" evidence="1">
    <location>
        <begin position="379"/>
        <end position="445"/>
    </location>
</feature>
<accession>A0ABM1ADB3</accession>
<evidence type="ECO:0000256" key="1">
    <source>
        <dbReference type="SAM" id="MobiDB-lite"/>
    </source>
</evidence>
<dbReference type="InterPro" id="IPR050433">
    <property type="entry name" value="Myc_transcription_factors"/>
</dbReference>
<sequence length="652" mass="73217">MYLDKNSPEYQYATKGHRIPLLFNYDLDSEMADVAQAETKRKSSLGKRSHTAKTPGTRKKKSKLQVVSTGKERITLTIARVKTASESDLENLNKTDLENVNKTDLENVNKTDSENVNEIDLGNVSASTQKDEEQEAEMMAQPILEDIASTDNSECTFVFLNYDQQFLNTQQEERRAPKRSLKEEAQTEPPEKKMRELSYESIESNIFPKDELTVFRQICEAHYLRSPHLSSSFLDFDANEFEEMTEKLFGESLFDNSESEGELLPDEPTVDLAKMMDYHDVTLDFSPSMLLCEADCNNCKEKIEKAPQLKDPFMGSTVDRSLNDGGSSAGASMLGQIMCPLEEQNAQQQTPQPEVFSAWSHTSNTDEYHVFTKSSFSGLDYPEDDEPEGLTFPDTSSTYSDSGLPGDDSDVDIETVTETPRSCGEYSSSASPSTTPSPSSSPKKDNFLKISKLISQSTSSKSLLRVNSSQGVSSSASLAENLMAGRSNTISGQKRKLQKEKKSSKSPQQQSAPTHVLANSNSVNFHDYAMSPGSNLSLTETGRPTVMAKRTHSRKRMANNIDISDKEKQHHHNQLERNRRQKLADLFAVLRVELPKIRHHAKASKVMVLNEGTNYIKELRRLDSQQTDEIESLVQKRLHLEKQLRLLEAQRS</sequence>
<dbReference type="GeneID" id="101864576"/>
<protein>
    <submittedName>
        <fullName evidence="4">Uncharacterized protein LOC101864576</fullName>
    </submittedName>
</protein>
<reference evidence="4" key="1">
    <citation type="submission" date="2025-08" db="UniProtKB">
        <authorList>
            <consortium name="RefSeq"/>
        </authorList>
    </citation>
    <scope>IDENTIFICATION</scope>
</reference>
<evidence type="ECO:0000313" key="4">
    <source>
        <dbReference type="RefSeq" id="XP_012945508.1"/>
    </source>
</evidence>
<name>A0ABM1ADB3_APLCA</name>
<dbReference type="RefSeq" id="XP_012945508.1">
    <property type="nucleotide sequence ID" value="XM_013090054.2"/>
</dbReference>
<gene>
    <name evidence="4" type="primary">LOC101864576</name>
</gene>
<feature type="compositionally biased region" description="Basic residues" evidence="1">
    <location>
        <begin position="42"/>
        <end position="63"/>
    </location>
</feature>
<evidence type="ECO:0000313" key="3">
    <source>
        <dbReference type="Proteomes" id="UP000694888"/>
    </source>
</evidence>
<feature type="compositionally biased region" description="Basic and acidic residues" evidence="1">
    <location>
        <begin position="171"/>
        <end position="195"/>
    </location>
</feature>
<dbReference type="InterPro" id="IPR011598">
    <property type="entry name" value="bHLH_dom"/>
</dbReference>
<feature type="region of interest" description="Disordered" evidence="1">
    <location>
        <begin position="37"/>
        <end position="64"/>
    </location>
</feature>
<feature type="region of interest" description="Disordered" evidence="1">
    <location>
        <begin position="484"/>
        <end position="516"/>
    </location>
</feature>
<dbReference type="Pfam" id="PF00010">
    <property type="entry name" value="HLH"/>
    <property type="match status" value="1"/>
</dbReference>